<evidence type="ECO:0000313" key="5">
    <source>
        <dbReference type="EMBL" id="KGF21328.1"/>
    </source>
</evidence>
<dbReference type="GO" id="GO:1901137">
    <property type="term" value="P:carbohydrate derivative biosynthetic process"/>
    <property type="evidence" value="ECO:0007669"/>
    <property type="project" value="UniProtKB-ARBA"/>
</dbReference>
<comment type="caution">
    <text evidence="5">The sequence shown here is derived from an EMBL/GenBank/DDBJ whole genome shotgun (WGS) entry which is preliminary data.</text>
</comment>
<dbReference type="GO" id="GO:0016758">
    <property type="term" value="F:hexosyltransferase activity"/>
    <property type="evidence" value="ECO:0007669"/>
    <property type="project" value="TreeGrafter"/>
</dbReference>
<evidence type="ECO:0000259" key="4">
    <source>
        <dbReference type="Pfam" id="PF13439"/>
    </source>
</evidence>
<dbReference type="PANTHER" id="PTHR45947:SF3">
    <property type="entry name" value="SULFOQUINOVOSYL TRANSFERASE SQD2"/>
    <property type="match status" value="1"/>
</dbReference>
<dbReference type="RefSeq" id="WP_035754518.1">
    <property type="nucleotide sequence ID" value="NZ_JRNH01000004.1"/>
</dbReference>
<sequence length="396" mass="41888">MRICIITESYPPHVNGVSNTARRAAHHARDAGHDVLVIAPSPTPSWVARFTRIEDIDVYQVPALAVPGYNSFTASTVTNIALRPVISRFNPDVVHAASPMWLGHAGTSAAKSLGIPIVAAYQTDIPAYVSRYGAEALRTLALSQLRRIHSRAHTNLVPSSASAQQLSALGVGRLRMWGRGVDHANFSPSRRAEGRTWWNSHGIGMGGRPIVGFVGRLAPEKQVEDLAVLLGAGTHGGSASRARLDADLAVIGDGPARSLAAAALPGAHMMGLQQAHTVGAAMAGLDVLVHTGPYETYCQVVQEGQAAGVPVVSVAAGGPLDLIEDGITGLLYEHGNLIGLRHHVEELLARPEWAAKIAQAGSEAVADRTWDAINDQLLGHWSTAASTGKRLKTWTQ</sequence>
<accession>A0A095YGH1</accession>
<evidence type="ECO:0000256" key="3">
    <source>
        <dbReference type="ARBA" id="ARBA00022679"/>
    </source>
</evidence>
<dbReference type="InterPro" id="IPR050194">
    <property type="entry name" value="Glycosyltransferase_grp1"/>
</dbReference>
<feature type="domain" description="Glycosyltransferase subfamily 4-like N-terminal" evidence="4">
    <location>
        <begin position="14"/>
        <end position="184"/>
    </location>
</feature>
<reference evidence="5 6" key="1">
    <citation type="submission" date="2014-07" db="EMBL/GenBank/DDBJ databases">
        <authorList>
            <person name="McCorrison J."/>
            <person name="Sanka R."/>
            <person name="Torralba M."/>
            <person name="Gillis M."/>
            <person name="Haft D.H."/>
            <person name="Methe B."/>
            <person name="Sutton G."/>
            <person name="Nelson K.E."/>
        </authorList>
    </citation>
    <scope>NUCLEOTIDE SEQUENCE [LARGE SCALE GENOMIC DNA]</scope>
    <source>
        <strain evidence="5 6">DNF00011</strain>
    </source>
</reference>
<dbReference type="InterPro" id="IPR028098">
    <property type="entry name" value="Glyco_trans_4-like_N"/>
</dbReference>
<protein>
    <recommendedName>
        <fullName evidence="1">D-inositol 3-phosphate glycosyltransferase</fullName>
    </recommendedName>
</protein>
<dbReference type="Pfam" id="PF13439">
    <property type="entry name" value="Glyco_transf_4"/>
    <property type="match status" value="1"/>
</dbReference>
<dbReference type="Gene3D" id="3.40.50.2000">
    <property type="entry name" value="Glycogen Phosphorylase B"/>
    <property type="match status" value="2"/>
</dbReference>
<dbReference type="Pfam" id="PF13692">
    <property type="entry name" value="Glyco_trans_1_4"/>
    <property type="match status" value="1"/>
</dbReference>
<name>A0A095YGH1_9MICC</name>
<organism evidence="5 6">
    <name type="scientific">Pseudoglutamicibacter albus DNF00011</name>
    <dbReference type="NCBI Taxonomy" id="1401063"/>
    <lineage>
        <taxon>Bacteria</taxon>
        <taxon>Bacillati</taxon>
        <taxon>Actinomycetota</taxon>
        <taxon>Actinomycetes</taxon>
        <taxon>Micrococcales</taxon>
        <taxon>Micrococcaceae</taxon>
        <taxon>Pseudoglutamicibacter</taxon>
    </lineage>
</organism>
<dbReference type="AlphaFoldDB" id="A0A095YGH1"/>
<gene>
    <name evidence="5" type="ORF">HMPREF2128_01055</name>
</gene>
<dbReference type="Proteomes" id="UP000053528">
    <property type="component" value="Unassembled WGS sequence"/>
</dbReference>
<dbReference type="EMBL" id="JRNH01000004">
    <property type="protein sequence ID" value="KGF21328.1"/>
    <property type="molecule type" value="Genomic_DNA"/>
</dbReference>
<keyword evidence="2" id="KW-0328">Glycosyltransferase</keyword>
<dbReference type="PANTHER" id="PTHR45947">
    <property type="entry name" value="SULFOQUINOVOSYL TRANSFERASE SQD2"/>
    <property type="match status" value="1"/>
</dbReference>
<dbReference type="CDD" id="cd03814">
    <property type="entry name" value="GT4-like"/>
    <property type="match status" value="1"/>
</dbReference>
<evidence type="ECO:0000256" key="2">
    <source>
        <dbReference type="ARBA" id="ARBA00022676"/>
    </source>
</evidence>
<evidence type="ECO:0000313" key="6">
    <source>
        <dbReference type="Proteomes" id="UP000053528"/>
    </source>
</evidence>
<keyword evidence="3" id="KW-0808">Transferase</keyword>
<evidence type="ECO:0000256" key="1">
    <source>
        <dbReference type="ARBA" id="ARBA00021292"/>
    </source>
</evidence>
<dbReference type="SUPFAM" id="SSF53756">
    <property type="entry name" value="UDP-Glycosyltransferase/glycogen phosphorylase"/>
    <property type="match status" value="1"/>
</dbReference>
<proteinExistence type="predicted"/>